<dbReference type="Proteomes" id="UP000325832">
    <property type="component" value="Genome"/>
</dbReference>
<evidence type="ECO:0000313" key="3">
    <source>
        <dbReference type="Proteomes" id="UP000325832"/>
    </source>
</evidence>
<protein>
    <recommendedName>
        <fullName evidence="4">Holin</fullName>
    </recommendedName>
</protein>
<proteinExistence type="predicted"/>
<evidence type="ECO:0008006" key="4">
    <source>
        <dbReference type="Google" id="ProtNLM"/>
    </source>
</evidence>
<accession>A0A5J6TBA7</accession>
<sequence>MADTVLEEEATWGDRVGQYSKAIVATVTPAVFLGGALALVLPAEQAASITAAVASVTGFLTWLAGNTEILKRQADEAEEAIEDAIGREI</sequence>
<keyword evidence="1" id="KW-0472">Membrane</keyword>
<name>A0A5J6TBA7_9CAUD</name>
<evidence type="ECO:0000313" key="2">
    <source>
        <dbReference type="EMBL" id="QFG08176.1"/>
    </source>
</evidence>
<keyword evidence="1" id="KW-0812">Transmembrane</keyword>
<dbReference type="EMBL" id="MN234162">
    <property type="protein sequence ID" value="QFG08176.1"/>
    <property type="molecule type" value="Genomic_DNA"/>
</dbReference>
<keyword evidence="1" id="KW-1133">Transmembrane helix</keyword>
<evidence type="ECO:0000256" key="1">
    <source>
        <dbReference type="SAM" id="Phobius"/>
    </source>
</evidence>
<feature type="transmembrane region" description="Helical" evidence="1">
    <location>
        <begin position="22"/>
        <end position="41"/>
    </location>
</feature>
<reference evidence="2 3" key="1">
    <citation type="submission" date="2019-07" db="EMBL/GenBank/DDBJ databases">
        <authorList>
            <person name="Lauer M.J."/>
            <person name="Stoner T.H."/>
            <person name="Garlena R.A."/>
            <person name="Russell D.A."/>
            <person name="Pope W.H."/>
            <person name="Jacobs-Sera D."/>
            <person name="Hatfull G.F."/>
        </authorList>
    </citation>
    <scope>NUCLEOTIDE SEQUENCE [LARGE SCALE GENOMIC DNA]</scope>
</reference>
<organism evidence="2 3">
    <name type="scientific">Gordonia phage GretelLyn</name>
    <dbReference type="NCBI Taxonomy" id="2599844"/>
    <lineage>
        <taxon>Viruses</taxon>
        <taxon>Duplodnaviria</taxon>
        <taxon>Heunggongvirae</taxon>
        <taxon>Uroviricota</taxon>
        <taxon>Caudoviricetes</taxon>
        <taxon>Dovevirinae</taxon>
        <taxon>Lambovirus</taxon>
        <taxon>Lambovirus sadboi</taxon>
    </lineage>
</organism>
<feature type="transmembrane region" description="Helical" evidence="1">
    <location>
        <begin position="47"/>
        <end position="65"/>
    </location>
</feature>
<gene>
    <name evidence="2" type="primary">37</name>
    <name evidence="2" type="ORF">PBI_GRETELLYN_37</name>
</gene>